<feature type="non-terminal residue" evidence="1">
    <location>
        <position position="74"/>
    </location>
</feature>
<protein>
    <submittedName>
        <fullName evidence="1">Ymd domain protein</fullName>
    </submittedName>
</protein>
<evidence type="ECO:0000313" key="1">
    <source>
        <dbReference type="EMBL" id="OYR18182.1"/>
    </source>
</evidence>
<name>A0A256FTH8_9HYPH</name>
<accession>A0A256FTH8</accession>
<comment type="caution">
    <text evidence="1">The sequence shown here is derived from an EMBL/GenBank/DDBJ whole genome shotgun (WGS) entry which is preliminary data.</text>
</comment>
<dbReference type="EMBL" id="NNRL01000141">
    <property type="protein sequence ID" value="OYR18182.1"/>
    <property type="molecule type" value="Genomic_DNA"/>
</dbReference>
<proteinExistence type="predicted"/>
<reference evidence="1 2" key="1">
    <citation type="submission" date="2017-07" db="EMBL/GenBank/DDBJ databases">
        <title>Phylogenetic study on the rhizospheric bacterium Ochrobactrum sp. A44.</title>
        <authorList>
            <person name="Krzyzanowska D.M."/>
            <person name="Ossowicki A."/>
            <person name="Rajewska M."/>
            <person name="Maciag T."/>
            <person name="Kaczynski Z."/>
            <person name="Czerwicka M."/>
            <person name="Jafra S."/>
        </authorList>
    </citation>
    <scope>NUCLEOTIDE SEQUENCE [LARGE SCALE GENOMIC DNA]</scope>
    <source>
        <strain evidence="1 2">OgA9a</strain>
    </source>
</reference>
<evidence type="ECO:0000313" key="2">
    <source>
        <dbReference type="Proteomes" id="UP000216478"/>
    </source>
</evidence>
<sequence>MAHFFVRGFRTDGIDEFLGHISTIEAALGLPLDHDPRARRRIGGKNPGATHRVALRISGLLKDVSFGKAYSKLF</sequence>
<gene>
    <name evidence="1" type="primary">ymd</name>
    <name evidence="1" type="ORF">CEV33_4859</name>
</gene>
<keyword evidence="2" id="KW-1185">Reference proteome</keyword>
<dbReference type="Proteomes" id="UP000216478">
    <property type="component" value="Unassembled WGS sequence"/>
</dbReference>
<organism evidence="1 2">
    <name type="scientific">Brucella grignonensis</name>
    <dbReference type="NCBI Taxonomy" id="94627"/>
    <lineage>
        <taxon>Bacteria</taxon>
        <taxon>Pseudomonadati</taxon>
        <taxon>Pseudomonadota</taxon>
        <taxon>Alphaproteobacteria</taxon>
        <taxon>Hyphomicrobiales</taxon>
        <taxon>Brucellaceae</taxon>
        <taxon>Brucella/Ochrobactrum group</taxon>
        <taxon>Brucella</taxon>
    </lineage>
</organism>
<dbReference type="AlphaFoldDB" id="A0A256FTH8"/>